<gene>
    <name evidence="10" type="ORF">AWJ14_12075</name>
</gene>
<evidence type="ECO:0000313" key="11">
    <source>
        <dbReference type="Proteomes" id="UP000094795"/>
    </source>
</evidence>
<evidence type="ECO:0000256" key="5">
    <source>
        <dbReference type="ARBA" id="ARBA00022970"/>
    </source>
</evidence>
<dbReference type="Proteomes" id="UP000094795">
    <property type="component" value="Unassembled WGS sequence"/>
</dbReference>
<dbReference type="AlphaFoldDB" id="A0A1C1YRA8"/>
<evidence type="ECO:0000256" key="2">
    <source>
        <dbReference type="ARBA" id="ARBA00022448"/>
    </source>
</evidence>
<feature type="transmembrane region" description="Helical" evidence="9">
    <location>
        <begin position="191"/>
        <end position="214"/>
    </location>
</feature>
<name>A0A1C1YRA8_9HYPH</name>
<feature type="transmembrane region" description="Helical" evidence="9">
    <location>
        <begin position="220"/>
        <end position="245"/>
    </location>
</feature>
<keyword evidence="3" id="KW-1003">Cell membrane</keyword>
<organism evidence="10 11">
    <name type="scientific">Hoeflea olei</name>
    <dbReference type="NCBI Taxonomy" id="1480615"/>
    <lineage>
        <taxon>Bacteria</taxon>
        <taxon>Pseudomonadati</taxon>
        <taxon>Pseudomonadota</taxon>
        <taxon>Alphaproteobacteria</taxon>
        <taxon>Hyphomicrobiales</taxon>
        <taxon>Rhizobiaceae</taxon>
        <taxon>Hoeflea</taxon>
    </lineage>
</organism>
<keyword evidence="4 9" id="KW-0812">Transmembrane</keyword>
<evidence type="ECO:0000256" key="1">
    <source>
        <dbReference type="ARBA" id="ARBA00004651"/>
    </source>
</evidence>
<evidence type="ECO:0000256" key="6">
    <source>
        <dbReference type="ARBA" id="ARBA00022989"/>
    </source>
</evidence>
<keyword evidence="5" id="KW-0029">Amino-acid transport</keyword>
<evidence type="ECO:0000256" key="4">
    <source>
        <dbReference type="ARBA" id="ARBA00022692"/>
    </source>
</evidence>
<dbReference type="RefSeq" id="WP_066183061.1">
    <property type="nucleotide sequence ID" value="NZ_LQZT01000048.1"/>
</dbReference>
<feature type="transmembrane region" description="Helical" evidence="9">
    <location>
        <begin position="94"/>
        <end position="112"/>
    </location>
</feature>
<dbReference type="OrthoDB" id="9807115at2"/>
<keyword evidence="11" id="KW-1185">Reference proteome</keyword>
<feature type="transmembrane region" description="Helical" evidence="9">
    <location>
        <begin position="57"/>
        <end position="82"/>
    </location>
</feature>
<evidence type="ECO:0000256" key="3">
    <source>
        <dbReference type="ARBA" id="ARBA00022475"/>
    </source>
</evidence>
<reference evidence="10 11" key="1">
    <citation type="submission" date="2015-12" db="EMBL/GenBank/DDBJ databases">
        <authorList>
            <person name="Shamseldin A."/>
            <person name="Moawad H."/>
            <person name="Abd El-Rahim W.M."/>
            <person name="Sadowsky M.J."/>
        </authorList>
    </citation>
    <scope>NUCLEOTIDE SEQUENCE [LARGE SCALE GENOMIC DNA]</scope>
    <source>
        <strain evidence="10 11">JC234</strain>
    </source>
</reference>
<comment type="subcellular location">
    <subcellularLocation>
        <location evidence="1">Cell membrane</location>
        <topology evidence="1">Multi-pass membrane protein</topology>
    </subcellularLocation>
</comment>
<evidence type="ECO:0000256" key="9">
    <source>
        <dbReference type="SAM" id="Phobius"/>
    </source>
</evidence>
<keyword evidence="2" id="KW-0813">Transport</keyword>
<dbReference type="CDD" id="cd06582">
    <property type="entry name" value="TM_PBP1_LivH_like"/>
    <property type="match status" value="1"/>
</dbReference>
<dbReference type="InterPro" id="IPR052157">
    <property type="entry name" value="BCAA_transport_permease"/>
</dbReference>
<sequence>MLAMSLALNGVVLGSILLLFSLGLTLIYGVGRVVNFAHGALFSLGAMTGVWCTQLGLPFWLTLIVAPIAVGLVGVFIDWAILARIRDRPMVDSLLLTFGLALLITGILYEFGGRTVQIMPVPGALGGVAAVGGLSLPVYRIFVSVVAIVLTVALILFLQNSRWGLRVRAANDNPEMGACLGIDRERLMHSVVGVSAGLAAAAGVAGAPIFTAYATVGDKILILAFMTVILGGLGSLRGAVVAAYVVGMIIVFGEGYFGGQAALMALFSMVMAMLINWPRGFFGEGRVE</sequence>
<proteinExistence type="inferred from homology"/>
<dbReference type="GO" id="GO:0006865">
    <property type="term" value="P:amino acid transport"/>
    <property type="evidence" value="ECO:0007669"/>
    <property type="project" value="UniProtKB-KW"/>
</dbReference>
<feature type="transmembrane region" description="Helical" evidence="9">
    <location>
        <begin position="138"/>
        <end position="158"/>
    </location>
</feature>
<accession>A0A1C1YRA8</accession>
<keyword evidence="6 9" id="KW-1133">Transmembrane helix</keyword>
<protein>
    <submittedName>
        <fullName evidence="10">ABC transporter permease</fullName>
    </submittedName>
</protein>
<evidence type="ECO:0000313" key="10">
    <source>
        <dbReference type="EMBL" id="OCW55956.1"/>
    </source>
</evidence>
<dbReference type="GO" id="GO:0022857">
    <property type="term" value="F:transmembrane transporter activity"/>
    <property type="evidence" value="ECO:0007669"/>
    <property type="project" value="InterPro"/>
</dbReference>
<evidence type="ECO:0000256" key="7">
    <source>
        <dbReference type="ARBA" id="ARBA00023136"/>
    </source>
</evidence>
<dbReference type="GO" id="GO:0005886">
    <property type="term" value="C:plasma membrane"/>
    <property type="evidence" value="ECO:0007669"/>
    <property type="project" value="UniProtKB-SubCell"/>
</dbReference>
<dbReference type="PANTHER" id="PTHR11795">
    <property type="entry name" value="BRANCHED-CHAIN AMINO ACID TRANSPORT SYSTEM PERMEASE PROTEIN LIVH"/>
    <property type="match status" value="1"/>
</dbReference>
<dbReference type="PANTHER" id="PTHR11795:SF442">
    <property type="entry name" value="ABC TRANSPORTER ATP-BINDING PROTEIN"/>
    <property type="match status" value="1"/>
</dbReference>
<comment type="similarity">
    <text evidence="8">Belongs to the binding-protein-dependent transport system permease family. LivHM subfamily.</text>
</comment>
<dbReference type="InterPro" id="IPR001851">
    <property type="entry name" value="ABC_transp_permease"/>
</dbReference>
<feature type="transmembrane region" description="Helical" evidence="9">
    <location>
        <begin position="257"/>
        <end position="277"/>
    </location>
</feature>
<dbReference type="Pfam" id="PF02653">
    <property type="entry name" value="BPD_transp_2"/>
    <property type="match status" value="1"/>
</dbReference>
<comment type="caution">
    <text evidence="10">The sequence shown here is derived from an EMBL/GenBank/DDBJ whole genome shotgun (WGS) entry which is preliminary data.</text>
</comment>
<keyword evidence="7 9" id="KW-0472">Membrane</keyword>
<dbReference type="EMBL" id="LQZT01000048">
    <property type="protein sequence ID" value="OCW55956.1"/>
    <property type="molecule type" value="Genomic_DNA"/>
</dbReference>
<feature type="transmembrane region" description="Helical" evidence="9">
    <location>
        <begin position="6"/>
        <end position="26"/>
    </location>
</feature>
<dbReference type="STRING" id="1480615.AWJ14_12075"/>
<evidence type="ECO:0000256" key="8">
    <source>
        <dbReference type="ARBA" id="ARBA00037998"/>
    </source>
</evidence>